<evidence type="ECO:0000313" key="3">
    <source>
        <dbReference type="EMBL" id="OBU67415.1"/>
    </source>
</evidence>
<dbReference type="EMBL" id="LYVJ01000006">
    <property type="protein sequence ID" value="OBU67415.1"/>
    <property type="molecule type" value="Genomic_DNA"/>
</dbReference>
<comment type="caution">
    <text evidence="3">The sequence shown here is derived from an EMBL/GenBank/DDBJ whole genome shotgun (WGS) entry which is preliminary data.</text>
</comment>
<sequence length="337" mass="34307">MNRDEPLTPEERELIRLLGRRVEQAPPAALDAAILDAARTAVEAPVADAVASPLAPRRHRTRPRWPAVFGIAASMVFAIGIAWQLRPEAPPVAVGQADVTAAPAAADATAAGQTAAGARADNTVPSAESAAAPAALKAAPAAAPAPVVPAPAPAIAPTREPAPSEAAAPPARRARATAAPAAADASFAAMPPAPAAAPPVRPAPVLPPAPAPASAPAPAPAGALEAARSAAPPIPSPAEAEQAPALDRVEITSASRETSNRSAAGIMRRGSGAGPGAPSVQAEVDADAQLPRRQWLQKIRARRDEGQRDLARASLERYMQQYPEARLPRDLRPLLDD</sequence>
<dbReference type="RefSeq" id="WP_065199156.1">
    <property type="nucleotide sequence ID" value="NZ_LYVJ01000006.1"/>
</dbReference>
<feature type="region of interest" description="Disordered" evidence="1">
    <location>
        <begin position="152"/>
        <end position="185"/>
    </location>
</feature>
<name>A0A1A6XXI3_STEMA</name>
<evidence type="ECO:0000256" key="2">
    <source>
        <dbReference type="SAM" id="Phobius"/>
    </source>
</evidence>
<feature type="region of interest" description="Disordered" evidence="1">
    <location>
        <begin position="207"/>
        <end position="290"/>
    </location>
</feature>
<evidence type="ECO:0000313" key="4">
    <source>
        <dbReference type="Proteomes" id="UP000092256"/>
    </source>
</evidence>
<keyword evidence="2" id="KW-0472">Membrane</keyword>
<keyword evidence="2" id="KW-0812">Transmembrane</keyword>
<evidence type="ECO:0008006" key="5">
    <source>
        <dbReference type="Google" id="ProtNLM"/>
    </source>
</evidence>
<evidence type="ECO:0000256" key="1">
    <source>
        <dbReference type="SAM" id="MobiDB-lite"/>
    </source>
</evidence>
<feature type="compositionally biased region" description="Low complexity" evidence="1">
    <location>
        <begin position="220"/>
        <end position="245"/>
    </location>
</feature>
<dbReference type="Proteomes" id="UP000092256">
    <property type="component" value="Unassembled WGS sequence"/>
</dbReference>
<reference evidence="3 4" key="1">
    <citation type="submission" date="2016-05" db="EMBL/GenBank/DDBJ databases">
        <title>Draft Genome Sequences of Stenotrophomonas maltophilia Strains Sm32COP, Sm41DVV, Sm46PAILV, SmF3, SmF22, SmSOFb1 and SmCVFa1, Isolated from Different Manures, in France.</title>
        <authorList>
            <person name="Nazaret S."/>
            <person name="Bodilis J."/>
        </authorList>
    </citation>
    <scope>NUCLEOTIDE SEQUENCE [LARGE SCALE GENOMIC DNA]</scope>
    <source>
        <strain evidence="3 4">Sm46PAILV</strain>
    </source>
</reference>
<feature type="compositionally biased region" description="Pro residues" evidence="1">
    <location>
        <begin position="207"/>
        <end position="219"/>
    </location>
</feature>
<gene>
    <name evidence="3" type="ORF">A9K58_09545</name>
</gene>
<feature type="transmembrane region" description="Helical" evidence="2">
    <location>
        <begin position="65"/>
        <end position="85"/>
    </location>
</feature>
<proteinExistence type="predicted"/>
<accession>A0A1A6XXI3</accession>
<dbReference type="OrthoDB" id="6057666at2"/>
<keyword evidence="2" id="KW-1133">Transmembrane helix</keyword>
<protein>
    <recommendedName>
        <fullName evidence="5">Proline/alanine-rich repetetive membrane anchored protein</fullName>
    </recommendedName>
</protein>
<dbReference type="AlphaFoldDB" id="A0A1A6XXI3"/>
<organism evidence="3 4">
    <name type="scientific">Stenotrophomonas maltophilia</name>
    <name type="common">Pseudomonas maltophilia</name>
    <name type="synonym">Xanthomonas maltophilia</name>
    <dbReference type="NCBI Taxonomy" id="40324"/>
    <lineage>
        <taxon>Bacteria</taxon>
        <taxon>Pseudomonadati</taxon>
        <taxon>Pseudomonadota</taxon>
        <taxon>Gammaproteobacteria</taxon>
        <taxon>Lysobacterales</taxon>
        <taxon>Lysobacteraceae</taxon>
        <taxon>Stenotrophomonas</taxon>
        <taxon>Stenotrophomonas maltophilia group</taxon>
    </lineage>
</organism>
<feature type="compositionally biased region" description="Low complexity" evidence="1">
    <location>
        <begin position="155"/>
        <end position="185"/>
    </location>
</feature>
<feature type="compositionally biased region" description="Polar residues" evidence="1">
    <location>
        <begin position="252"/>
        <end position="262"/>
    </location>
</feature>